<sequence>MKAIEIISIPVTNQQAAKAFYMKLGFEVIVEAPFGPNGSQWIQMGYPNSAVSITLVNWFPDMPAGSVRGFVIKTDDLDADIADLTAKGIQLGEVDETPWGKFLGIKDPDGNVMSLHAD</sequence>
<feature type="domain" description="VOC" evidence="1">
    <location>
        <begin position="3"/>
        <end position="118"/>
    </location>
</feature>
<dbReference type="InterPro" id="IPR004360">
    <property type="entry name" value="Glyas_Fos-R_dOase_dom"/>
</dbReference>
<evidence type="ECO:0000313" key="2">
    <source>
        <dbReference type="EMBL" id="QEC78289.1"/>
    </source>
</evidence>
<dbReference type="KEGG" id="mgk:FSB76_20950"/>
<dbReference type="Pfam" id="PF00903">
    <property type="entry name" value="Glyoxalase"/>
    <property type="match status" value="1"/>
</dbReference>
<proteinExistence type="predicted"/>
<dbReference type="OrthoDB" id="9796521at2"/>
<dbReference type="PROSITE" id="PS51819">
    <property type="entry name" value="VOC"/>
    <property type="match status" value="1"/>
</dbReference>
<dbReference type="RefSeq" id="WP_147056790.1">
    <property type="nucleotide sequence ID" value="NZ_CP042437.1"/>
</dbReference>
<dbReference type="Gene3D" id="3.10.180.10">
    <property type="entry name" value="2,3-Dihydroxybiphenyl 1,2-Dioxygenase, domain 1"/>
    <property type="match status" value="1"/>
</dbReference>
<dbReference type="AlphaFoldDB" id="A0A5B8W427"/>
<dbReference type="EMBL" id="CP042437">
    <property type="protein sequence ID" value="QEC78289.1"/>
    <property type="molecule type" value="Genomic_DNA"/>
</dbReference>
<gene>
    <name evidence="2" type="ORF">FSB76_20950</name>
</gene>
<accession>A0A5B8W427</accession>
<dbReference type="SUPFAM" id="SSF54593">
    <property type="entry name" value="Glyoxalase/Bleomycin resistance protein/Dihydroxybiphenyl dioxygenase"/>
    <property type="match status" value="1"/>
</dbReference>
<dbReference type="InterPro" id="IPR029068">
    <property type="entry name" value="Glyas_Bleomycin-R_OHBP_Dase"/>
</dbReference>
<protein>
    <submittedName>
        <fullName evidence="2">Glyoxalase</fullName>
    </submittedName>
</protein>
<keyword evidence="3" id="KW-1185">Reference proteome</keyword>
<name>A0A5B8W427_9SPHI</name>
<dbReference type="InterPro" id="IPR037523">
    <property type="entry name" value="VOC_core"/>
</dbReference>
<dbReference type="PANTHER" id="PTHR36437">
    <property type="entry name" value="GLYOXALASE/BLEOMYCIN RESISTANCE PROTEIN/DIOXYGENASE"/>
    <property type="match status" value="1"/>
</dbReference>
<reference evidence="2 3" key="1">
    <citation type="journal article" date="2013" name="J. Microbiol.">
        <title>Mucilaginibacter ginsenosidivorax sp. nov., with ginsenoside converting activity isolated from sediment.</title>
        <authorList>
            <person name="Kim J.K."/>
            <person name="Choi T.E."/>
            <person name="Liu Q.M."/>
            <person name="Park H.Y."/>
            <person name="Yi T.H."/>
            <person name="Yoon M.H."/>
            <person name="Kim S.C."/>
            <person name="Im W.T."/>
        </authorList>
    </citation>
    <scope>NUCLEOTIDE SEQUENCE [LARGE SCALE GENOMIC DNA]</scope>
    <source>
        <strain evidence="2 3">KHI28</strain>
    </source>
</reference>
<evidence type="ECO:0000259" key="1">
    <source>
        <dbReference type="PROSITE" id="PS51819"/>
    </source>
</evidence>
<organism evidence="2 3">
    <name type="scientific">Mucilaginibacter ginsenosidivorax</name>
    <dbReference type="NCBI Taxonomy" id="862126"/>
    <lineage>
        <taxon>Bacteria</taxon>
        <taxon>Pseudomonadati</taxon>
        <taxon>Bacteroidota</taxon>
        <taxon>Sphingobacteriia</taxon>
        <taxon>Sphingobacteriales</taxon>
        <taxon>Sphingobacteriaceae</taxon>
        <taxon>Mucilaginibacter</taxon>
    </lineage>
</organism>
<dbReference type="Proteomes" id="UP000321362">
    <property type="component" value="Chromosome"/>
</dbReference>
<evidence type="ECO:0000313" key="3">
    <source>
        <dbReference type="Proteomes" id="UP000321362"/>
    </source>
</evidence>
<dbReference type="PANTHER" id="PTHR36437:SF2">
    <property type="entry name" value="GLYOXALASE_BLEOMYCIN RESISTANCE PROTEIN_DIOXYGENASE"/>
    <property type="match status" value="1"/>
</dbReference>